<name>A0A914USQ2_9BILA</name>
<evidence type="ECO:0000313" key="3">
    <source>
        <dbReference type="WBParaSite" id="PSAMB.scaffold1229size34047.g11858.t1"/>
    </source>
</evidence>
<dbReference type="AlphaFoldDB" id="A0A914USQ2"/>
<evidence type="ECO:0000313" key="2">
    <source>
        <dbReference type="Proteomes" id="UP000887566"/>
    </source>
</evidence>
<organism evidence="2 3">
    <name type="scientific">Plectus sambesii</name>
    <dbReference type="NCBI Taxonomy" id="2011161"/>
    <lineage>
        <taxon>Eukaryota</taxon>
        <taxon>Metazoa</taxon>
        <taxon>Ecdysozoa</taxon>
        <taxon>Nematoda</taxon>
        <taxon>Chromadorea</taxon>
        <taxon>Plectida</taxon>
        <taxon>Plectina</taxon>
        <taxon>Plectoidea</taxon>
        <taxon>Plectidae</taxon>
        <taxon>Plectus</taxon>
    </lineage>
</organism>
<evidence type="ECO:0000256" key="1">
    <source>
        <dbReference type="SAM" id="SignalP"/>
    </source>
</evidence>
<dbReference type="PANTHER" id="PTHR35573">
    <property type="entry name" value="PROTEIN CBG22129"/>
    <property type="match status" value="1"/>
</dbReference>
<proteinExistence type="predicted"/>
<dbReference type="PANTHER" id="PTHR35573:SF1">
    <property type="entry name" value="ML DOMAIN-CONTAINING PROTEIN"/>
    <property type="match status" value="1"/>
</dbReference>
<dbReference type="Proteomes" id="UP000887566">
    <property type="component" value="Unplaced"/>
</dbReference>
<protein>
    <submittedName>
        <fullName evidence="3">MD-2-related lipid-recognition domain-containing protein</fullName>
    </submittedName>
</protein>
<dbReference type="WBParaSite" id="PSAMB.scaffold1229size34047.g11858.t1">
    <property type="protein sequence ID" value="PSAMB.scaffold1229size34047.g11858.t1"/>
    <property type="gene ID" value="PSAMB.scaffold1229size34047.g11858"/>
</dbReference>
<feature type="chain" id="PRO_5037780056" evidence="1">
    <location>
        <begin position="18"/>
        <end position="189"/>
    </location>
</feature>
<keyword evidence="1" id="KW-0732">Signal</keyword>
<accession>A0A914USQ2</accession>
<reference evidence="3" key="1">
    <citation type="submission" date="2022-11" db="UniProtKB">
        <authorList>
            <consortium name="WormBaseParasite"/>
        </authorList>
    </citation>
    <scope>IDENTIFICATION</scope>
</reference>
<sequence>MFSYFIAFAAVVAVVFCSPGPRYKHNFADCPAFPNKTDIAPTWWQCTQGLAITTNTASPSFMNGTAEYPIHLSAPVLITTDIVNSGPALSSLLADISLWEWGGWLGCSWHSFPTFGLLDNINACTHGTPCPVPAGASKMKTVIDFTPYAPIIKLLKNAAPYQIQYSLKDHSNGDKVVSCIMFQSEALLQ</sequence>
<feature type="signal peptide" evidence="1">
    <location>
        <begin position="1"/>
        <end position="17"/>
    </location>
</feature>
<keyword evidence="2" id="KW-1185">Reference proteome</keyword>